<dbReference type="InterPro" id="IPR002771">
    <property type="entry name" value="Multi_antbiot-R_MarC"/>
</dbReference>
<evidence type="ECO:0000256" key="5">
    <source>
        <dbReference type="ARBA" id="ARBA00022989"/>
    </source>
</evidence>
<organism evidence="8 9">
    <name type="scientific">Simkania negevensis</name>
    <dbReference type="NCBI Taxonomy" id="83561"/>
    <lineage>
        <taxon>Bacteria</taxon>
        <taxon>Pseudomonadati</taxon>
        <taxon>Chlamydiota</taxon>
        <taxon>Chlamydiia</taxon>
        <taxon>Parachlamydiales</taxon>
        <taxon>Simkaniaceae</taxon>
        <taxon>Simkania</taxon>
    </lineage>
</organism>
<evidence type="ECO:0000256" key="7">
    <source>
        <dbReference type="RuleBase" id="RU362048"/>
    </source>
</evidence>
<keyword evidence="4 7" id="KW-0812">Transmembrane</keyword>
<feature type="transmembrane region" description="Helical" evidence="7">
    <location>
        <begin position="39"/>
        <end position="57"/>
    </location>
</feature>
<keyword evidence="9" id="KW-1185">Reference proteome</keyword>
<evidence type="ECO:0000313" key="8">
    <source>
        <dbReference type="EMBL" id="MBN4067044.1"/>
    </source>
</evidence>
<feature type="transmembrane region" description="Helical" evidence="7">
    <location>
        <begin position="165"/>
        <end position="186"/>
    </location>
</feature>
<evidence type="ECO:0000256" key="4">
    <source>
        <dbReference type="ARBA" id="ARBA00022692"/>
    </source>
</evidence>
<dbReference type="PANTHER" id="PTHR33508">
    <property type="entry name" value="UPF0056 MEMBRANE PROTEIN YHCE"/>
    <property type="match status" value="1"/>
</dbReference>
<gene>
    <name evidence="8" type="ORF">JYU14_03070</name>
</gene>
<keyword evidence="6 7" id="KW-0472">Membrane</keyword>
<feature type="transmembrane region" description="Helical" evidence="7">
    <location>
        <begin position="134"/>
        <end position="153"/>
    </location>
</feature>
<comment type="similarity">
    <text evidence="2 7">Belongs to the UPF0056 (MarC) family.</text>
</comment>
<dbReference type="PANTHER" id="PTHR33508:SF10">
    <property type="entry name" value="UPF0056 INNER MEMBRANE PROTEIN YHGN"/>
    <property type="match status" value="1"/>
</dbReference>
<proteinExistence type="inferred from homology"/>
<feature type="transmembrane region" description="Helical" evidence="7">
    <location>
        <begin position="105"/>
        <end position="127"/>
    </location>
</feature>
<evidence type="ECO:0000256" key="1">
    <source>
        <dbReference type="ARBA" id="ARBA00004651"/>
    </source>
</evidence>
<comment type="caution">
    <text evidence="7">Lacks conserved residue(s) required for the propagation of feature annotation.</text>
</comment>
<dbReference type="Pfam" id="PF01914">
    <property type="entry name" value="MarC"/>
    <property type="match status" value="1"/>
</dbReference>
<comment type="caution">
    <text evidence="8">The sequence shown here is derived from an EMBL/GenBank/DDBJ whole genome shotgun (WGS) entry which is preliminary data.</text>
</comment>
<comment type="subcellular location">
    <subcellularLocation>
        <location evidence="1 7">Cell membrane</location>
        <topology evidence="1 7">Multi-pass membrane protein</topology>
    </subcellularLocation>
</comment>
<evidence type="ECO:0000313" key="9">
    <source>
        <dbReference type="Proteomes" id="UP000722121"/>
    </source>
</evidence>
<keyword evidence="5 7" id="KW-1133">Transmembrane helix</keyword>
<keyword evidence="3" id="KW-1003">Cell membrane</keyword>
<reference evidence="8 9" key="1">
    <citation type="submission" date="2021-02" db="EMBL/GenBank/DDBJ databases">
        <title>Activity-based single-cell genomes from oceanic crustal fluid captures similar information to metagenomic and metatranscriptomic surveys with orders of magnitude less sampling.</title>
        <authorList>
            <person name="D'Angelo T.S."/>
            <person name="Orcutt B.N."/>
        </authorList>
    </citation>
    <scope>NUCLEOTIDE SEQUENCE [LARGE SCALE GENOMIC DNA]</scope>
    <source>
        <strain evidence="8">AH-315-G07</strain>
    </source>
</reference>
<feature type="transmembrane region" description="Helical" evidence="7">
    <location>
        <begin position="64"/>
        <end position="85"/>
    </location>
</feature>
<name>A0ABS3ASB1_9BACT</name>
<evidence type="ECO:0000256" key="2">
    <source>
        <dbReference type="ARBA" id="ARBA00009784"/>
    </source>
</evidence>
<accession>A0ABS3ASB1</accession>
<evidence type="ECO:0000256" key="3">
    <source>
        <dbReference type="ARBA" id="ARBA00022475"/>
    </source>
</evidence>
<dbReference type="NCBIfam" id="TIGR00427">
    <property type="entry name" value="NAAT family transporter"/>
    <property type="match status" value="1"/>
</dbReference>
<dbReference type="Proteomes" id="UP000722121">
    <property type="component" value="Unassembled WGS sequence"/>
</dbReference>
<dbReference type="EMBL" id="JAFITR010000056">
    <property type="protein sequence ID" value="MBN4067044.1"/>
    <property type="molecule type" value="Genomic_DNA"/>
</dbReference>
<protein>
    <recommendedName>
        <fullName evidence="7">UPF0056 membrane protein</fullName>
    </recommendedName>
</protein>
<sequence length="194" mass="21414">MKNLLTTAFAFFLIMDPVGNVPMFLSVLKDVPAKRQKTVIFREMLIALFIMLVFNYVGDGGLRLLGISTATVEVSGGIILFIIALNMVFPRKVDEGNELFKEEPFIVPLAVPFVAGPSILAAIIVYAAQEPNSLITLLAILLAWIPLVIFLLASQILQKLLGRRGLVAVERLMGLVLTLLAVEMFLRGIKRFML</sequence>
<evidence type="ECO:0000256" key="6">
    <source>
        <dbReference type="ARBA" id="ARBA00023136"/>
    </source>
</evidence>